<keyword evidence="2" id="KW-1185">Reference proteome</keyword>
<gene>
    <name evidence="1" type="ORF">ILEXP_LOCUS26142</name>
</gene>
<reference evidence="1 2" key="1">
    <citation type="submission" date="2024-02" db="EMBL/GenBank/DDBJ databases">
        <authorList>
            <person name="Vignale AGUSTIN F."/>
            <person name="Sosa J E."/>
            <person name="Modenutti C."/>
        </authorList>
    </citation>
    <scope>NUCLEOTIDE SEQUENCE [LARGE SCALE GENOMIC DNA]</scope>
</reference>
<organism evidence="1 2">
    <name type="scientific">Ilex paraguariensis</name>
    <name type="common">yerba mate</name>
    <dbReference type="NCBI Taxonomy" id="185542"/>
    <lineage>
        <taxon>Eukaryota</taxon>
        <taxon>Viridiplantae</taxon>
        <taxon>Streptophyta</taxon>
        <taxon>Embryophyta</taxon>
        <taxon>Tracheophyta</taxon>
        <taxon>Spermatophyta</taxon>
        <taxon>Magnoliopsida</taxon>
        <taxon>eudicotyledons</taxon>
        <taxon>Gunneridae</taxon>
        <taxon>Pentapetalae</taxon>
        <taxon>asterids</taxon>
        <taxon>campanulids</taxon>
        <taxon>Aquifoliales</taxon>
        <taxon>Aquifoliaceae</taxon>
        <taxon>Ilex</taxon>
    </lineage>
</organism>
<dbReference type="Proteomes" id="UP001642360">
    <property type="component" value="Unassembled WGS sequence"/>
</dbReference>
<name>A0ABC8SKD3_9AQUA</name>
<sequence length="191" mass="21144">MLNNGRRRALIIPLGLKEGSGKHLLEYWEMSLLVLCVICPASLGTGNGLREEERWRCTVVCIRGRLFNPWKSIQISIGNAQNMETSLCRAILSEASKEDETGVAKGVSLAEANNMKIDNGGSKRDDEGNSDDCDSLREEFVASGEGADEEKQKRMCLEVDEGYYHIQSVAIYSDESDNSSMDLLQRCDIGC</sequence>
<proteinExistence type="predicted"/>
<evidence type="ECO:0000313" key="2">
    <source>
        <dbReference type="Proteomes" id="UP001642360"/>
    </source>
</evidence>
<evidence type="ECO:0000313" key="1">
    <source>
        <dbReference type="EMBL" id="CAK9157580.1"/>
    </source>
</evidence>
<comment type="caution">
    <text evidence="1">The sequence shown here is derived from an EMBL/GenBank/DDBJ whole genome shotgun (WGS) entry which is preliminary data.</text>
</comment>
<accession>A0ABC8SKD3</accession>
<dbReference type="EMBL" id="CAUOFW020003025">
    <property type="protein sequence ID" value="CAK9157580.1"/>
    <property type="molecule type" value="Genomic_DNA"/>
</dbReference>
<dbReference type="AlphaFoldDB" id="A0ABC8SKD3"/>
<protein>
    <submittedName>
        <fullName evidence="1">Uncharacterized protein</fullName>
    </submittedName>
</protein>